<keyword evidence="9" id="KW-0449">Lipoprotein</keyword>
<dbReference type="GO" id="GO:0005886">
    <property type="term" value="C:plasma membrane"/>
    <property type="evidence" value="ECO:0007669"/>
    <property type="project" value="UniProtKB-SubCell"/>
</dbReference>
<dbReference type="OrthoDB" id="694090at2759"/>
<evidence type="ECO:0000313" key="14">
    <source>
        <dbReference type="Proteomes" id="UP000504607"/>
    </source>
</evidence>
<organism evidence="14 15">
    <name type="scientific">Elaeis guineensis var. tenera</name>
    <name type="common">Oil palm</name>
    <dbReference type="NCBI Taxonomy" id="51953"/>
    <lineage>
        <taxon>Eukaryota</taxon>
        <taxon>Viridiplantae</taxon>
        <taxon>Streptophyta</taxon>
        <taxon>Embryophyta</taxon>
        <taxon>Tracheophyta</taxon>
        <taxon>Spermatophyta</taxon>
        <taxon>Magnoliopsida</taxon>
        <taxon>Liliopsida</taxon>
        <taxon>Arecaceae</taxon>
        <taxon>Arecoideae</taxon>
        <taxon>Cocoseae</taxon>
        <taxon>Elaeidinae</taxon>
        <taxon>Elaeis</taxon>
    </lineage>
</organism>
<keyword evidence="5 12" id="KW-0732">Signal</keyword>
<evidence type="ECO:0000259" key="13">
    <source>
        <dbReference type="PROSITE" id="PS50213"/>
    </source>
</evidence>
<keyword evidence="3" id="KW-1003">Cell membrane</keyword>
<keyword evidence="7" id="KW-0472">Membrane</keyword>
<keyword evidence="14" id="KW-1185">Reference proteome</keyword>
<evidence type="ECO:0000256" key="3">
    <source>
        <dbReference type="ARBA" id="ARBA00022475"/>
    </source>
</evidence>
<dbReference type="InterPro" id="IPR000782">
    <property type="entry name" value="FAS1_domain"/>
</dbReference>
<protein>
    <submittedName>
        <fullName evidence="15">Fasciclin-like arabinogalactan protein 3</fullName>
    </submittedName>
</protein>
<dbReference type="KEGG" id="egu:105057530"/>
<evidence type="ECO:0000256" key="9">
    <source>
        <dbReference type="ARBA" id="ARBA00023288"/>
    </source>
</evidence>
<dbReference type="PANTHER" id="PTHR32382:SF6">
    <property type="entry name" value="FASCICLIN-LIKE ARABINOGALACTAN PROTEIN 14"/>
    <property type="match status" value="1"/>
</dbReference>
<reference evidence="15" key="1">
    <citation type="submission" date="2025-08" db="UniProtKB">
        <authorList>
            <consortium name="RefSeq"/>
        </authorList>
    </citation>
    <scope>IDENTIFICATION</scope>
</reference>
<evidence type="ECO:0000256" key="5">
    <source>
        <dbReference type="ARBA" id="ARBA00022729"/>
    </source>
</evidence>
<evidence type="ECO:0000256" key="7">
    <source>
        <dbReference type="ARBA" id="ARBA00023136"/>
    </source>
</evidence>
<comment type="subcellular location">
    <subcellularLocation>
        <location evidence="1">Cell membrane</location>
        <topology evidence="1">Lipid-anchor</topology>
        <topology evidence="1">GPI-anchor</topology>
    </subcellularLocation>
</comment>
<dbReference type="FunFam" id="2.30.180.10:FF:000015">
    <property type="entry name" value="Fasciclin-like arabinogalactan protein 3"/>
    <property type="match status" value="1"/>
</dbReference>
<dbReference type="Gene3D" id="2.30.180.10">
    <property type="entry name" value="FAS1 domain"/>
    <property type="match status" value="1"/>
</dbReference>
<dbReference type="GO" id="GO:0098552">
    <property type="term" value="C:side of membrane"/>
    <property type="evidence" value="ECO:0007669"/>
    <property type="project" value="UniProtKB-KW"/>
</dbReference>
<dbReference type="InParanoid" id="A0A6I9SF80"/>
<dbReference type="PANTHER" id="PTHR32382">
    <property type="entry name" value="FASCICLIN-LIKE ARABINOGALACTAN PROTEIN"/>
    <property type="match status" value="1"/>
</dbReference>
<sequence length="277" mass="30067">MAPKPLAVILLLPFLLLSSTMAFKITAILKPFSEFATFSNYLNQTKLVHEINHRQTITILVVDNSKMSAISSLPEESLKHVMEVHVILDYYDIRKISHIPSKSFLLTTLFQTTGVATKRMGFLNVTRKADESVVFGSAVLGAPHTSTLIKNVMTMPYNISVLQVSEPIIPPGIDGAPPMAPISNPSEMIDPSAEAPEVAEAPIEFPEEDVVDAPADAPEKNTDALADSPEADESTSDASEEQSSSYKKVFDASASTSLRIRLSIGAILRLVISIVFL</sequence>
<comment type="function">
    <text evidence="10">May be a cell surface adhesion protein.</text>
</comment>
<evidence type="ECO:0000256" key="2">
    <source>
        <dbReference type="ARBA" id="ARBA00007843"/>
    </source>
</evidence>
<dbReference type="PROSITE" id="PS50213">
    <property type="entry name" value="FAS1"/>
    <property type="match status" value="1"/>
</dbReference>
<evidence type="ECO:0000256" key="12">
    <source>
        <dbReference type="SAM" id="SignalP"/>
    </source>
</evidence>
<keyword evidence="4" id="KW-0336">GPI-anchor</keyword>
<feature type="chain" id="PRO_5026737441" evidence="12">
    <location>
        <begin position="23"/>
        <end position="277"/>
    </location>
</feature>
<dbReference type="SUPFAM" id="SSF82153">
    <property type="entry name" value="FAS1 domain"/>
    <property type="match status" value="1"/>
</dbReference>
<dbReference type="Pfam" id="PF02469">
    <property type="entry name" value="Fasciclin"/>
    <property type="match status" value="1"/>
</dbReference>
<evidence type="ECO:0000256" key="11">
    <source>
        <dbReference type="SAM" id="MobiDB-lite"/>
    </source>
</evidence>
<comment type="similarity">
    <text evidence="2">Belongs to the fasciclin-like AGP family.</text>
</comment>
<dbReference type="AlphaFoldDB" id="A0A6I9SF80"/>
<evidence type="ECO:0000256" key="10">
    <source>
        <dbReference type="ARBA" id="ARBA00024686"/>
    </source>
</evidence>
<dbReference type="InterPro" id="IPR036378">
    <property type="entry name" value="FAS1_dom_sf"/>
</dbReference>
<evidence type="ECO:0000256" key="6">
    <source>
        <dbReference type="ARBA" id="ARBA00022974"/>
    </source>
</evidence>
<evidence type="ECO:0000256" key="8">
    <source>
        <dbReference type="ARBA" id="ARBA00023180"/>
    </source>
</evidence>
<feature type="signal peptide" evidence="12">
    <location>
        <begin position="1"/>
        <end position="22"/>
    </location>
</feature>
<accession>A0A6I9SF80</accession>
<evidence type="ECO:0000256" key="1">
    <source>
        <dbReference type="ARBA" id="ARBA00004609"/>
    </source>
</evidence>
<evidence type="ECO:0000313" key="15">
    <source>
        <dbReference type="RefSeq" id="XP_010938482.2"/>
    </source>
</evidence>
<feature type="region of interest" description="Disordered" evidence="11">
    <location>
        <begin position="214"/>
        <end position="247"/>
    </location>
</feature>
<dbReference type="RefSeq" id="XP_010938482.2">
    <property type="nucleotide sequence ID" value="XM_010940180.2"/>
</dbReference>
<feature type="region of interest" description="Disordered" evidence="11">
    <location>
        <begin position="173"/>
        <end position="199"/>
    </location>
</feature>
<gene>
    <name evidence="15" type="primary">LOC105057530</name>
</gene>
<name>A0A6I9SF80_ELAGV</name>
<evidence type="ECO:0000256" key="4">
    <source>
        <dbReference type="ARBA" id="ARBA00022622"/>
    </source>
</evidence>
<dbReference type="Proteomes" id="UP000504607">
    <property type="component" value="Chromosome 14"/>
</dbReference>
<feature type="domain" description="FAS1" evidence="13">
    <location>
        <begin position="22"/>
        <end position="153"/>
    </location>
</feature>
<keyword evidence="8" id="KW-0325">Glycoprotein</keyword>
<keyword evidence="6" id="KW-0654">Proteoglycan</keyword>
<proteinExistence type="inferred from homology"/>
<dbReference type="InterPro" id="IPR033254">
    <property type="entry name" value="Plant_FLA"/>
</dbReference>
<feature type="compositionally biased region" description="Acidic residues" evidence="11">
    <location>
        <begin position="229"/>
        <end position="240"/>
    </location>
</feature>